<dbReference type="PROSITE" id="PS00122">
    <property type="entry name" value="CARBOXYLESTERASE_B_1"/>
    <property type="match status" value="1"/>
</dbReference>
<evidence type="ECO:0000256" key="2">
    <source>
        <dbReference type="ARBA" id="ARBA00005964"/>
    </source>
</evidence>
<keyword evidence="4" id="KW-0442">Lipid degradation</keyword>
<dbReference type="InterPro" id="IPR002018">
    <property type="entry name" value="CarbesteraseB"/>
</dbReference>
<accession>A0ABP0EK90</accession>
<evidence type="ECO:0000259" key="6">
    <source>
        <dbReference type="Pfam" id="PF00135"/>
    </source>
</evidence>
<dbReference type="InterPro" id="IPR019826">
    <property type="entry name" value="Carboxylesterase_B_AS"/>
</dbReference>
<comment type="similarity">
    <text evidence="2 5">Belongs to the type-B carboxylesterase/lipase family.</text>
</comment>
<reference evidence="7 8" key="1">
    <citation type="submission" date="2024-01" db="EMBL/GenBank/DDBJ databases">
        <authorList>
            <consortium name="Genoscope - CEA"/>
            <person name="William W."/>
        </authorList>
    </citation>
    <scope>NUCLEOTIDE SEQUENCE [LARGE SCALE GENOMIC DNA]</scope>
    <source>
        <strain evidence="7 8">29B2s-10</strain>
    </source>
</reference>
<comment type="catalytic activity">
    <reaction evidence="1">
        <text>a triacylglycerol + H2O = a diacylglycerol + a fatty acid + H(+)</text>
        <dbReference type="Rhea" id="RHEA:12044"/>
        <dbReference type="ChEBI" id="CHEBI:15377"/>
        <dbReference type="ChEBI" id="CHEBI:15378"/>
        <dbReference type="ChEBI" id="CHEBI:17855"/>
        <dbReference type="ChEBI" id="CHEBI:18035"/>
        <dbReference type="ChEBI" id="CHEBI:28868"/>
        <dbReference type="EC" id="3.1.1.3"/>
    </reaction>
</comment>
<dbReference type="InterPro" id="IPR029058">
    <property type="entry name" value="AB_hydrolase_fold"/>
</dbReference>
<evidence type="ECO:0000256" key="5">
    <source>
        <dbReference type="RuleBase" id="RU361235"/>
    </source>
</evidence>
<dbReference type="EC" id="3.1.1.-" evidence="5"/>
<sequence length="538" mass="61122">MSDYTMSESKYTLKTSVGDFTGAELRNSVTGEPQTYLYSQIPYAESFSGENRWEKPVQLPSDHDYTGDYSSFGFQAPQPKIDNKELEYISPDVPSSEDINYVNIWVPSGTPPPGGYPVFIYIHGGWLQYGDPNKFENPRELHGSHGLMKYIIVNPGYRLNVLGFFASTELQKLNPGNTNLGFWDQRAAIEWVYQNITYFGGNPEKITVGGLSAGSYSTFFQLAYELYNPKVSQIIKQVVHFSNALLVQPKAIKEVDEQYEELLTLLDIPLSLTPEEKLSHLRNVSADKLMEVLPTMKQHTFRAVSDNIFIANTLLSDLKSGKFSKLLLQKKNFNIVIGEVANEPYLYSVLDTPTSQEELIVQLENYYPTAAVKEMIKLYPTVPNSLPEVEYHEQLRQLFGTIVADGQVYASSRGYVKNLVNNGFPKERIFRYKVSYRPKYLDQLLDPYHGVIHGMDQKVWFLGIGATEEEKRLIETFIFPFNEILGFADPKKINWGTLTEKQYRSISPTGETSVIKDDDWQWGTSVAETVITAQLHSS</sequence>
<keyword evidence="3 5" id="KW-0378">Hydrolase</keyword>
<protein>
    <recommendedName>
        <fullName evidence="5">Carboxylic ester hydrolase</fullName>
        <ecNumber evidence="5">3.1.1.-</ecNumber>
    </recommendedName>
</protein>
<dbReference type="EMBL" id="OZ004259">
    <property type="protein sequence ID" value="CAK7919678.1"/>
    <property type="molecule type" value="Genomic_DNA"/>
</dbReference>
<dbReference type="PANTHER" id="PTHR43142:SF8">
    <property type="entry name" value="CARBOXYLIC ESTER HYDROLASE"/>
    <property type="match status" value="1"/>
</dbReference>
<feature type="domain" description="Carboxylesterase type B" evidence="6">
    <location>
        <begin position="12"/>
        <end position="498"/>
    </location>
</feature>
<dbReference type="Gene3D" id="3.40.50.1820">
    <property type="entry name" value="alpha/beta hydrolase"/>
    <property type="match status" value="1"/>
</dbReference>
<keyword evidence="8" id="KW-1185">Reference proteome</keyword>
<dbReference type="PANTHER" id="PTHR43142">
    <property type="entry name" value="CARBOXYLIC ESTER HYDROLASE"/>
    <property type="match status" value="1"/>
</dbReference>
<evidence type="ECO:0000313" key="7">
    <source>
        <dbReference type="EMBL" id="CAK7919678.1"/>
    </source>
</evidence>
<evidence type="ECO:0000256" key="3">
    <source>
        <dbReference type="ARBA" id="ARBA00022801"/>
    </source>
</evidence>
<organism evidence="7 8">
    <name type="scientific">[Candida] anglica</name>
    <dbReference type="NCBI Taxonomy" id="148631"/>
    <lineage>
        <taxon>Eukaryota</taxon>
        <taxon>Fungi</taxon>
        <taxon>Dikarya</taxon>
        <taxon>Ascomycota</taxon>
        <taxon>Saccharomycotina</taxon>
        <taxon>Pichiomycetes</taxon>
        <taxon>Debaryomycetaceae</taxon>
        <taxon>Kurtzmaniella</taxon>
    </lineage>
</organism>
<gene>
    <name evidence="7" type="ORF">CAAN4_G19988</name>
</gene>
<dbReference type="Proteomes" id="UP001497600">
    <property type="component" value="Chromosome G"/>
</dbReference>
<dbReference type="Pfam" id="PF00135">
    <property type="entry name" value="COesterase"/>
    <property type="match status" value="1"/>
</dbReference>
<dbReference type="SUPFAM" id="SSF53474">
    <property type="entry name" value="alpha/beta-Hydrolases"/>
    <property type="match status" value="1"/>
</dbReference>
<keyword evidence="4" id="KW-0443">Lipid metabolism</keyword>
<evidence type="ECO:0000256" key="1">
    <source>
        <dbReference type="ARBA" id="ARBA00001024"/>
    </source>
</evidence>
<evidence type="ECO:0000256" key="4">
    <source>
        <dbReference type="ARBA" id="ARBA00022963"/>
    </source>
</evidence>
<name>A0ABP0EK90_9ASCO</name>
<proteinExistence type="inferred from homology"/>
<evidence type="ECO:0000313" key="8">
    <source>
        <dbReference type="Proteomes" id="UP001497600"/>
    </source>
</evidence>